<keyword evidence="1" id="KW-0175">Coiled coil</keyword>
<sequence>MPAVVTLPGGDLTSRCQSIALLRTQLLTAEELSLPCPWLPEVIQQQIITSIKASGIARYCKNNPIVTDALLTDLLIKLEGAQLQALAISQQMAIIAENKAIEQLRLELEAIQKKRSSTKKKKFLALNDAQRLDIKVKAELNAWIQLATGAGGQLFELPDIWSQRREIWQELEGVFTDLGLVTGLGWDLSQGIFQSHGWMNLVRLQKIVKQIPQLREVIETLGRMKDTEGDPIIEEIISRMSVTFRHEVEVITPLVPMETKGITRSDSISRMLPQEAAFFGHPVLKKLWHVRRAEHALLSYAVEGTELITEVTEQEQEFKESKAGKKLNRNRGPMIVCLDTSGSMSGTPENVAKALVLQCISVAKKEKRACFVYLFGSKGEVKEMELTPDKAGLEQMILFLSMSFGGGTDVEGPLNMALERSDEKQWLRADILLVSDGEFSVSSGLSRKIKHRKEQRAMSVHGVVIGGSLSPMDKICEPLHQFSSWLYLQNNKH</sequence>
<feature type="coiled-coil region" evidence="1">
    <location>
        <begin position="94"/>
        <end position="121"/>
    </location>
</feature>
<dbReference type="PANTHER" id="PTHR36846:SF1">
    <property type="entry name" value="PROTEIN VIAA"/>
    <property type="match status" value="1"/>
</dbReference>
<dbReference type="SUPFAM" id="SSF53300">
    <property type="entry name" value="vWA-like"/>
    <property type="match status" value="1"/>
</dbReference>
<dbReference type="AlphaFoldDB" id="D4ZI17"/>
<dbReference type="GO" id="GO:0005829">
    <property type="term" value="C:cytosol"/>
    <property type="evidence" value="ECO:0007669"/>
    <property type="project" value="TreeGrafter"/>
</dbReference>
<keyword evidence="4" id="KW-1185">Reference proteome</keyword>
<dbReference type="PANTHER" id="PTHR36846">
    <property type="entry name" value="PROTEIN VIAA"/>
    <property type="match status" value="1"/>
</dbReference>
<evidence type="ECO:0000313" key="3">
    <source>
        <dbReference type="EMBL" id="BAJ01316.1"/>
    </source>
</evidence>
<dbReference type="eggNOG" id="COG2425">
    <property type="taxonomic scope" value="Bacteria"/>
</dbReference>
<protein>
    <recommendedName>
        <fullName evidence="2">VWFA domain-containing protein</fullName>
    </recommendedName>
</protein>
<dbReference type="Proteomes" id="UP000002350">
    <property type="component" value="Chromosome"/>
</dbReference>
<feature type="domain" description="VWFA" evidence="2">
    <location>
        <begin position="331"/>
        <end position="492"/>
    </location>
</feature>
<dbReference type="Pfam" id="PF13519">
    <property type="entry name" value="VWA_2"/>
    <property type="match status" value="1"/>
</dbReference>
<dbReference type="EMBL" id="AP011177">
    <property type="protein sequence ID" value="BAJ01316.1"/>
    <property type="molecule type" value="Genomic_DNA"/>
</dbReference>
<gene>
    <name evidence="3" type="ordered locus">SVI_1345</name>
</gene>
<proteinExistence type="predicted"/>
<dbReference type="Gene3D" id="3.40.50.410">
    <property type="entry name" value="von Willebrand factor, type A domain"/>
    <property type="match status" value="1"/>
</dbReference>
<dbReference type="InterPro" id="IPR036465">
    <property type="entry name" value="vWFA_dom_sf"/>
</dbReference>
<dbReference type="KEGG" id="svo:SVI_1345"/>
<accession>D4ZI17</accession>
<name>D4ZI17_SHEVD</name>
<organism evidence="3 4">
    <name type="scientific">Shewanella violacea (strain JCM 10179 / CIP 106290 / LMG 19151 / DSS12)</name>
    <dbReference type="NCBI Taxonomy" id="637905"/>
    <lineage>
        <taxon>Bacteria</taxon>
        <taxon>Pseudomonadati</taxon>
        <taxon>Pseudomonadota</taxon>
        <taxon>Gammaproteobacteria</taxon>
        <taxon>Alteromonadales</taxon>
        <taxon>Shewanellaceae</taxon>
        <taxon>Shewanella</taxon>
    </lineage>
</organism>
<dbReference type="STRING" id="637905.SVI_1345"/>
<evidence type="ECO:0000313" key="4">
    <source>
        <dbReference type="Proteomes" id="UP000002350"/>
    </source>
</evidence>
<dbReference type="InterPro" id="IPR002035">
    <property type="entry name" value="VWF_A"/>
</dbReference>
<reference evidence="4" key="1">
    <citation type="journal article" date="2010" name="Mol. Biosyst.">
        <title>Complete genome sequence and comparative analysis of Shewanella violacea, a psychrophilic and piezophilic bacterium from deep sea floor sediments.</title>
        <authorList>
            <person name="Aono E."/>
            <person name="Baba T."/>
            <person name="Ara T."/>
            <person name="Nishi T."/>
            <person name="Nakamichi T."/>
            <person name="Inamoto E."/>
            <person name="Toyonaga H."/>
            <person name="Hasegawa M."/>
            <person name="Takai Y."/>
            <person name="Okumura Y."/>
            <person name="Baba M."/>
            <person name="Tomita M."/>
            <person name="Kato C."/>
            <person name="Oshima T."/>
            <person name="Nakasone K."/>
            <person name="Mori H."/>
        </authorList>
    </citation>
    <scope>NUCLEOTIDE SEQUENCE [LARGE SCALE GENOMIC DNA]</scope>
    <source>
        <strain evidence="4">JCM 10179 / CIP 106290 / LMG 19151 / DSS12</strain>
    </source>
</reference>
<evidence type="ECO:0000259" key="2">
    <source>
        <dbReference type="SMART" id="SM00327"/>
    </source>
</evidence>
<dbReference type="HOGENOM" id="CLU_033629_0_0_6"/>
<dbReference type="SMART" id="SM00327">
    <property type="entry name" value="VWA"/>
    <property type="match status" value="1"/>
</dbReference>
<evidence type="ECO:0000256" key="1">
    <source>
        <dbReference type="SAM" id="Coils"/>
    </source>
</evidence>